<dbReference type="EMBL" id="BSPO01000002">
    <property type="protein sequence ID" value="GLS82971.1"/>
    <property type="molecule type" value="Genomic_DNA"/>
</dbReference>
<name>A0AA37WYE2_9GAMM</name>
<feature type="transmembrane region" description="Helical" evidence="1">
    <location>
        <begin position="102"/>
        <end position="123"/>
    </location>
</feature>
<dbReference type="InterPro" id="IPR007360">
    <property type="entry name" value="SirB"/>
</dbReference>
<sequence length="131" mass="14736">MHQLAVYYTELKHFHTMLVAISVLFFITRFYWHMTKSPIMGQKWVKISPHVIDTFLLLSGLVIALAIGFTPSNSPWLTEKLIAVVAYIVLAVIAIKADRKPWFKITAAVGAIAWVLYAAKVAMTKQAMMLG</sequence>
<feature type="transmembrane region" description="Helical" evidence="1">
    <location>
        <begin position="14"/>
        <end position="32"/>
    </location>
</feature>
<evidence type="ECO:0000313" key="3">
    <source>
        <dbReference type="Proteomes" id="UP001157439"/>
    </source>
</evidence>
<keyword evidence="1" id="KW-1133">Transmembrane helix</keyword>
<organism evidence="2 3">
    <name type="scientific">Paraferrimonas haliotis</name>
    <dbReference type="NCBI Taxonomy" id="2013866"/>
    <lineage>
        <taxon>Bacteria</taxon>
        <taxon>Pseudomonadati</taxon>
        <taxon>Pseudomonadota</taxon>
        <taxon>Gammaproteobacteria</taxon>
        <taxon>Alteromonadales</taxon>
        <taxon>Ferrimonadaceae</taxon>
        <taxon>Paraferrimonas</taxon>
    </lineage>
</organism>
<dbReference type="GO" id="GO:0005886">
    <property type="term" value="C:plasma membrane"/>
    <property type="evidence" value="ECO:0007669"/>
    <property type="project" value="TreeGrafter"/>
</dbReference>
<dbReference type="Proteomes" id="UP001157439">
    <property type="component" value="Unassembled WGS sequence"/>
</dbReference>
<dbReference type="Pfam" id="PF04247">
    <property type="entry name" value="SirB"/>
    <property type="match status" value="1"/>
</dbReference>
<dbReference type="PANTHER" id="PTHR39594">
    <property type="entry name" value="PROTEIN YCHQ"/>
    <property type="match status" value="1"/>
</dbReference>
<dbReference type="AlphaFoldDB" id="A0AA37WYE2"/>
<feature type="transmembrane region" description="Helical" evidence="1">
    <location>
        <begin position="52"/>
        <end position="70"/>
    </location>
</feature>
<dbReference type="PIRSF" id="PIRSF005610">
    <property type="entry name" value="SirB"/>
    <property type="match status" value="1"/>
</dbReference>
<reference evidence="2 3" key="1">
    <citation type="journal article" date="2014" name="Int. J. Syst. Evol. Microbiol.">
        <title>Complete genome sequence of Corynebacterium casei LMG S-19264T (=DSM 44701T), isolated from a smear-ripened cheese.</title>
        <authorList>
            <consortium name="US DOE Joint Genome Institute (JGI-PGF)"/>
            <person name="Walter F."/>
            <person name="Albersmeier A."/>
            <person name="Kalinowski J."/>
            <person name="Ruckert C."/>
        </authorList>
    </citation>
    <scope>NUCLEOTIDE SEQUENCE [LARGE SCALE GENOMIC DNA]</scope>
    <source>
        <strain evidence="2 3">NBRC 112785</strain>
    </source>
</reference>
<accession>A0AA37WYE2</accession>
<gene>
    <name evidence="2" type="ORF">GCM10007894_09480</name>
</gene>
<dbReference type="PANTHER" id="PTHR39594:SF1">
    <property type="entry name" value="PROTEIN YCHQ"/>
    <property type="match status" value="1"/>
</dbReference>
<keyword evidence="1" id="KW-0812">Transmembrane</keyword>
<comment type="caution">
    <text evidence="2">The sequence shown here is derived from an EMBL/GenBank/DDBJ whole genome shotgun (WGS) entry which is preliminary data.</text>
</comment>
<keyword evidence="1" id="KW-0472">Membrane</keyword>
<evidence type="ECO:0000256" key="1">
    <source>
        <dbReference type="SAM" id="Phobius"/>
    </source>
</evidence>
<proteinExistence type="predicted"/>
<evidence type="ECO:0000313" key="2">
    <source>
        <dbReference type="EMBL" id="GLS82971.1"/>
    </source>
</evidence>
<protein>
    <submittedName>
        <fullName evidence="2">SirB family protein</fullName>
    </submittedName>
</protein>
<feature type="transmembrane region" description="Helical" evidence="1">
    <location>
        <begin position="76"/>
        <end position="95"/>
    </location>
</feature>
<dbReference type="RefSeq" id="WP_095497453.1">
    <property type="nucleotide sequence ID" value="NZ_BSPO01000002.1"/>
</dbReference>
<keyword evidence="3" id="KW-1185">Reference proteome</keyword>